<dbReference type="InterPro" id="IPR036597">
    <property type="entry name" value="Fido-like_dom_sf"/>
</dbReference>
<keyword evidence="4" id="KW-0067">ATP-binding</keyword>
<evidence type="ECO:0000313" key="10">
    <source>
        <dbReference type="Proteomes" id="UP000465240"/>
    </source>
</evidence>
<gene>
    <name evidence="9" type="primary">fic</name>
    <name evidence="9" type="ORF">MPRG_63740</name>
</gene>
<evidence type="ECO:0000256" key="7">
    <source>
        <dbReference type="ARBA" id="ARBA00048696"/>
    </source>
</evidence>
<keyword evidence="9" id="KW-0614">Plasmid</keyword>
<accession>A0ABQ1CF44</accession>
<dbReference type="EC" id="2.7.7.108" evidence="5"/>
<protein>
    <recommendedName>
        <fullName evidence="5">protein adenylyltransferase</fullName>
        <ecNumber evidence="5">2.7.7.108</ecNumber>
    </recommendedName>
</protein>
<dbReference type="SUPFAM" id="SSF140931">
    <property type="entry name" value="Fic-like"/>
    <property type="match status" value="1"/>
</dbReference>
<keyword evidence="2" id="KW-0548">Nucleotidyltransferase</keyword>
<comment type="catalytic activity">
    <reaction evidence="6">
        <text>L-threonyl-[protein] + ATP = 3-O-(5'-adenylyl)-L-threonyl-[protein] + diphosphate</text>
        <dbReference type="Rhea" id="RHEA:54292"/>
        <dbReference type="Rhea" id="RHEA-COMP:11060"/>
        <dbReference type="Rhea" id="RHEA-COMP:13847"/>
        <dbReference type="ChEBI" id="CHEBI:30013"/>
        <dbReference type="ChEBI" id="CHEBI:30616"/>
        <dbReference type="ChEBI" id="CHEBI:33019"/>
        <dbReference type="ChEBI" id="CHEBI:138113"/>
        <dbReference type="EC" id="2.7.7.108"/>
    </reaction>
</comment>
<keyword evidence="3" id="KW-0547">Nucleotide-binding</keyword>
<proteinExistence type="predicted"/>
<geneLocation type="plasmid" evidence="9">
    <name>pJCM18565</name>
</geneLocation>
<dbReference type="PROSITE" id="PS51459">
    <property type="entry name" value="FIDO"/>
    <property type="match status" value="1"/>
</dbReference>
<evidence type="ECO:0000313" key="9">
    <source>
        <dbReference type="EMBL" id="GFG83098.1"/>
    </source>
</evidence>
<evidence type="ECO:0000259" key="8">
    <source>
        <dbReference type="PROSITE" id="PS51459"/>
    </source>
</evidence>
<organism evidence="9 10">
    <name type="scientific">Mycobacterium paragordonae</name>
    <dbReference type="NCBI Taxonomy" id="1389713"/>
    <lineage>
        <taxon>Bacteria</taxon>
        <taxon>Bacillati</taxon>
        <taxon>Actinomycetota</taxon>
        <taxon>Actinomycetes</taxon>
        <taxon>Mycobacteriales</taxon>
        <taxon>Mycobacteriaceae</taxon>
        <taxon>Mycobacterium</taxon>
    </lineage>
</organism>
<dbReference type="RefSeq" id="WP_163761807.1">
    <property type="nucleotide sequence ID" value="NZ_BLKX01000002.1"/>
</dbReference>
<sequence>MPHPWETGDLEQNWQGYFIPGTSILRNRAGAQTSEALRDAENDLVEARVIELREAPELVGERTYDLTYLRAIHRQLFQDVYVWAGDVRTVGIEKGGESFCPPGSISQPMTHIAAEIHRFNQLKAVPEADLAPTVAYLYDYVNFAHPFREGNGRSTREFFDLLLSERGAGLDWQKTDLTELHSACHIARAESDLGGLTAMFATILDDDPRIRVLIGRVAYTGGQHARLIHG</sequence>
<feature type="domain" description="Fido" evidence="8">
    <location>
        <begin position="64"/>
        <end position="202"/>
    </location>
</feature>
<evidence type="ECO:0000256" key="5">
    <source>
        <dbReference type="ARBA" id="ARBA00034531"/>
    </source>
</evidence>
<evidence type="ECO:0000256" key="1">
    <source>
        <dbReference type="ARBA" id="ARBA00022679"/>
    </source>
</evidence>
<dbReference type="EMBL" id="BLKX01000002">
    <property type="protein sequence ID" value="GFG83098.1"/>
    <property type="molecule type" value="Genomic_DNA"/>
</dbReference>
<name>A0ABQ1CF44_9MYCO</name>
<dbReference type="InterPro" id="IPR003812">
    <property type="entry name" value="Fido"/>
</dbReference>
<reference evidence="9 10" key="1">
    <citation type="journal article" date="2019" name="Emerg. Microbes Infect.">
        <title>Comprehensive subspecies identification of 175 nontuberculous mycobacteria species based on 7547 genomic profiles.</title>
        <authorList>
            <person name="Matsumoto Y."/>
            <person name="Kinjo T."/>
            <person name="Motooka D."/>
            <person name="Nabeya D."/>
            <person name="Jung N."/>
            <person name="Uechi K."/>
            <person name="Horii T."/>
            <person name="Iida T."/>
            <person name="Fujita J."/>
            <person name="Nakamura S."/>
        </authorList>
    </citation>
    <scope>NUCLEOTIDE SEQUENCE [LARGE SCALE GENOMIC DNA]</scope>
    <source>
        <strain evidence="9 10">JCM 18565</strain>
    </source>
</reference>
<comment type="caution">
    <text evidence="9">The sequence shown here is derived from an EMBL/GenBank/DDBJ whole genome shotgun (WGS) entry which is preliminary data.</text>
</comment>
<evidence type="ECO:0000256" key="4">
    <source>
        <dbReference type="ARBA" id="ARBA00022840"/>
    </source>
</evidence>
<dbReference type="PANTHER" id="PTHR39560">
    <property type="entry name" value="PROTEIN ADENYLYLTRANSFERASE FIC-RELATED"/>
    <property type="match status" value="1"/>
</dbReference>
<evidence type="ECO:0000256" key="6">
    <source>
        <dbReference type="ARBA" id="ARBA00047939"/>
    </source>
</evidence>
<keyword evidence="1" id="KW-0808">Transferase</keyword>
<evidence type="ECO:0000256" key="3">
    <source>
        <dbReference type="ARBA" id="ARBA00022741"/>
    </source>
</evidence>
<keyword evidence="10" id="KW-1185">Reference proteome</keyword>
<dbReference type="Pfam" id="PF02661">
    <property type="entry name" value="Fic"/>
    <property type="match status" value="1"/>
</dbReference>
<dbReference type="PANTHER" id="PTHR39560:SF1">
    <property type="entry name" value="PROTEIN ADENYLYLTRANSFERASE FIC-RELATED"/>
    <property type="match status" value="1"/>
</dbReference>
<evidence type="ECO:0000256" key="2">
    <source>
        <dbReference type="ARBA" id="ARBA00022695"/>
    </source>
</evidence>
<comment type="catalytic activity">
    <reaction evidence="7">
        <text>L-tyrosyl-[protein] + ATP = O-(5'-adenylyl)-L-tyrosyl-[protein] + diphosphate</text>
        <dbReference type="Rhea" id="RHEA:54288"/>
        <dbReference type="Rhea" id="RHEA-COMP:10136"/>
        <dbReference type="Rhea" id="RHEA-COMP:13846"/>
        <dbReference type="ChEBI" id="CHEBI:30616"/>
        <dbReference type="ChEBI" id="CHEBI:33019"/>
        <dbReference type="ChEBI" id="CHEBI:46858"/>
        <dbReference type="ChEBI" id="CHEBI:83624"/>
        <dbReference type="EC" id="2.7.7.108"/>
    </reaction>
</comment>
<dbReference type="Gene3D" id="1.10.3290.10">
    <property type="entry name" value="Fido-like domain"/>
    <property type="match status" value="1"/>
</dbReference>
<dbReference type="Proteomes" id="UP000465240">
    <property type="component" value="Unassembled WGS sequence"/>
</dbReference>